<dbReference type="InParanoid" id="A0A067N425"/>
<proteinExistence type="predicted"/>
<protein>
    <submittedName>
        <fullName evidence="2">Uncharacterized protein</fullName>
    </submittedName>
</protein>
<name>A0A067N425_BOTB1</name>
<dbReference type="STRING" id="930990.A0A067N425"/>
<dbReference type="AlphaFoldDB" id="A0A067N425"/>
<evidence type="ECO:0000313" key="3">
    <source>
        <dbReference type="Proteomes" id="UP000027195"/>
    </source>
</evidence>
<dbReference type="OrthoDB" id="3267810at2759"/>
<dbReference type="Proteomes" id="UP000027195">
    <property type="component" value="Unassembled WGS sequence"/>
</dbReference>
<dbReference type="HOGENOM" id="CLU_061607_2_1_1"/>
<feature type="region of interest" description="Disordered" evidence="1">
    <location>
        <begin position="217"/>
        <end position="257"/>
    </location>
</feature>
<keyword evidence="3" id="KW-1185">Reference proteome</keyword>
<reference evidence="3" key="1">
    <citation type="journal article" date="2014" name="Proc. Natl. Acad. Sci. U.S.A.">
        <title>Extensive sampling of basidiomycete genomes demonstrates inadequacy of the white-rot/brown-rot paradigm for wood decay fungi.</title>
        <authorList>
            <person name="Riley R."/>
            <person name="Salamov A.A."/>
            <person name="Brown D.W."/>
            <person name="Nagy L.G."/>
            <person name="Floudas D."/>
            <person name="Held B.W."/>
            <person name="Levasseur A."/>
            <person name="Lombard V."/>
            <person name="Morin E."/>
            <person name="Otillar R."/>
            <person name="Lindquist E.A."/>
            <person name="Sun H."/>
            <person name="LaButti K.M."/>
            <person name="Schmutz J."/>
            <person name="Jabbour D."/>
            <person name="Luo H."/>
            <person name="Baker S.E."/>
            <person name="Pisabarro A.G."/>
            <person name="Walton J.D."/>
            <person name="Blanchette R.A."/>
            <person name="Henrissat B."/>
            <person name="Martin F."/>
            <person name="Cullen D."/>
            <person name="Hibbett D.S."/>
            <person name="Grigoriev I.V."/>
        </authorList>
    </citation>
    <scope>NUCLEOTIDE SEQUENCE [LARGE SCALE GENOMIC DNA]</scope>
    <source>
        <strain evidence="3">FD-172 SS1</strain>
    </source>
</reference>
<evidence type="ECO:0000313" key="2">
    <source>
        <dbReference type="EMBL" id="KDQ18847.1"/>
    </source>
</evidence>
<gene>
    <name evidence="2" type="ORF">BOTBODRAFT_103124</name>
</gene>
<sequence>RNSPTCTTDPATLIALAIQQLSETSLACLIGSDSTSDPQHNTRNLIATTATSHSNALSITPMNDAEAALLVALRESKAEAAHLRRRTLELQATNILNEAYCKTLREQLAFKEKGGGSRKRGKLMGDGLPVLLSGDAFFDRVVEAEILHKRQEQAVVARREARVGIQGAIDEWKKLTEERRTEVAARHAQYHADMEVWEAGKVSAKLAKKRFGQLKPKLGKLPPTIPRPKVPKDVVEGSEEEIEMDDEDEDEQSDSDA</sequence>
<accession>A0A067N425</accession>
<feature type="compositionally biased region" description="Acidic residues" evidence="1">
    <location>
        <begin position="236"/>
        <end position="257"/>
    </location>
</feature>
<organism evidence="2 3">
    <name type="scientific">Botryobasidium botryosum (strain FD-172 SS1)</name>
    <dbReference type="NCBI Taxonomy" id="930990"/>
    <lineage>
        <taxon>Eukaryota</taxon>
        <taxon>Fungi</taxon>
        <taxon>Dikarya</taxon>
        <taxon>Basidiomycota</taxon>
        <taxon>Agaricomycotina</taxon>
        <taxon>Agaricomycetes</taxon>
        <taxon>Cantharellales</taxon>
        <taxon>Botryobasidiaceae</taxon>
        <taxon>Botryobasidium</taxon>
    </lineage>
</organism>
<feature type="non-terminal residue" evidence="2">
    <location>
        <position position="1"/>
    </location>
</feature>
<dbReference type="EMBL" id="KL198020">
    <property type="protein sequence ID" value="KDQ18847.1"/>
    <property type="molecule type" value="Genomic_DNA"/>
</dbReference>
<evidence type="ECO:0000256" key="1">
    <source>
        <dbReference type="SAM" id="MobiDB-lite"/>
    </source>
</evidence>